<evidence type="ECO:0000313" key="1">
    <source>
        <dbReference type="EnsemblMetazoa" id="GPPI003991-PA"/>
    </source>
</evidence>
<proteinExistence type="predicted"/>
<dbReference type="EnsemblMetazoa" id="GPPI003991-RA">
    <property type="protein sequence ID" value="GPPI003991-PA"/>
    <property type="gene ID" value="GPPI003991"/>
</dbReference>
<accession>A0A1B0APK1</accession>
<reference evidence="1" key="2">
    <citation type="submission" date="2020-05" db="UniProtKB">
        <authorList>
            <consortium name="EnsemblMetazoa"/>
        </authorList>
    </citation>
    <scope>IDENTIFICATION</scope>
    <source>
        <strain evidence="1">IAEA</strain>
    </source>
</reference>
<sequence>MTIAFNIKRFSSFKSSDDFLSLLLILLLSLLPLLLVKVPQFIYERKKDISDTQRTLESSKKTDNCNKNKNQRLVNTADVTTHTGNQHIHLHTTNVKNIENEAYVQNPLCLILLNIQ</sequence>
<dbReference type="VEuPathDB" id="VectorBase:GPPI003991"/>
<reference evidence="2" key="1">
    <citation type="submission" date="2015-01" db="EMBL/GenBank/DDBJ databases">
        <authorList>
            <person name="Aksoy S."/>
            <person name="Warren W."/>
            <person name="Wilson R.K."/>
        </authorList>
    </citation>
    <scope>NUCLEOTIDE SEQUENCE [LARGE SCALE GENOMIC DNA]</scope>
    <source>
        <strain evidence="2">IAEA</strain>
    </source>
</reference>
<evidence type="ECO:0000313" key="2">
    <source>
        <dbReference type="Proteomes" id="UP000092460"/>
    </source>
</evidence>
<dbReference type="EMBL" id="JXJN01001459">
    <property type="status" value="NOT_ANNOTATED_CDS"/>
    <property type="molecule type" value="Genomic_DNA"/>
</dbReference>
<dbReference type="AlphaFoldDB" id="A0A1B0APK1"/>
<name>A0A1B0APK1_9MUSC</name>
<organism evidence="1 2">
    <name type="scientific">Glossina palpalis gambiensis</name>
    <dbReference type="NCBI Taxonomy" id="67801"/>
    <lineage>
        <taxon>Eukaryota</taxon>
        <taxon>Metazoa</taxon>
        <taxon>Ecdysozoa</taxon>
        <taxon>Arthropoda</taxon>
        <taxon>Hexapoda</taxon>
        <taxon>Insecta</taxon>
        <taxon>Pterygota</taxon>
        <taxon>Neoptera</taxon>
        <taxon>Endopterygota</taxon>
        <taxon>Diptera</taxon>
        <taxon>Brachycera</taxon>
        <taxon>Muscomorpha</taxon>
        <taxon>Hippoboscoidea</taxon>
        <taxon>Glossinidae</taxon>
        <taxon>Glossina</taxon>
    </lineage>
</organism>
<protein>
    <submittedName>
        <fullName evidence="1">Uncharacterized protein</fullName>
    </submittedName>
</protein>
<dbReference type="Proteomes" id="UP000092460">
    <property type="component" value="Unassembled WGS sequence"/>
</dbReference>
<keyword evidence="2" id="KW-1185">Reference proteome</keyword>